<keyword evidence="7 12" id="KW-0067">ATP-binding</keyword>
<evidence type="ECO:0000256" key="8">
    <source>
        <dbReference type="ARBA" id="ARBA00023125"/>
    </source>
</evidence>
<evidence type="ECO:0000256" key="2">
    <source>
        <dbReference type="ARBA" id="ARBA00022515"/>
    </source>
</evidence>
<gene>
    <name evidence="14" type="primary">dnaC_2</name>
    <name evidence="14" type="ORF">DNHGIG_39850</name>
</gene>
<dbReference type="Pfam" id="PF03796">
    <property type="entry name" value="DnaB_C"/>
    <property type="match status" value="1"/>
</dbReference>
<dbReference type="GO" id="GO:0003677">
    <property type="term" value="F:DNA binding"/>
    <property type="evidence" value="ECO:0007669"/>
    <property type="project" value="UniProtKB-UniRule"/>
</dbReference>
<dbReference type="GO" id="GO:0005524">
    <property type="term" value="F:ATP binding"/>
    <property type="evidence" value="ECO:0007669"/>
    <property type="project" value="UniProtKB-UniRule"/>
</dbReference>
<evidence type="ECO:0000256" key="9">
    <source>
        <dbReference type="ARBA" id="ARBA00023235"/>
    </source>
</evidence>
<accession>A0AAV4LL16</accession>
<dbReference type="GO" id="GO:0043139">
    <property type="term" value="F:5'-3' DNA helicase activity"/>
    <property type="evidence" value="ECO:0007669"/>
    <property type="project" value="UniProtKB-EC"/>
</dbReference>
<keyword evidence="9" id="KW-0413">Isomerase</keyword>
<evidence type="ECO:0000256" key="4">
    <source>
        <dbReference type="ARBA" id="ARBA00022741"/>
    </source>
</evidence>
<evidence type="ECO:0000313" key="15">
    <source>
        <dbReference type="Proteomes" id="UP001057291"/>
    </source>
</evidence>
<reference evidence="14" key="1">
    <citation type="journal article" date="2023" name="Int. J. Syst. Evol. Microbiol.">
        <title>Collibacillus ludicampi gen. nov., sp. nov., a new soil bacterium of the family Alicyclobacillaceae.</title>
        <authorList>
            <person name="Jojima T."/>
            <person name="Ioku Y."/>
            <person name="Fukuta Y."/>
            <person name="Shirasaka N."/>
            <person name="Matsumura Y."/>
            <person name="Mori M."/>
        </authorList>
    </citation>
    <scope>NUCLEOTIDE SEQUENCE</scope>
    <source>
        <strain evidence="14">TP075</strain>
    </source>
</reference>
<dbReference type="InterPro" id="IPR007693">
    <property type="entry name" value="DNA_helicase_DnaB-like_N"/>
</dbReference>
<keyword evidence="2 12" id="KW-0639">Primosome</keyword>
<evidence type="ECO:0000313" key="14">
    <source>
        <dbReference type="EMBL" id="GIM48436.1"/>
    </source>
</evidence>
<dbReference type="PROSITE" id="PS51199">
    <property type="entry name" value="SF4_HELICASE"/>
    <property type="match status" value="1"/>
</dbReference>
<dbReference type="RefSeq" id="WP_282201312.1">
    <property type="nucleotide sequence ID" value="NZ_BOQE01000001.1"/>
</dbReference>
<organism evidence="14 15">
    <name type="scientific">Collibacillus ludicampi</name>
    <dbReference type="NCBI Taxonomy" id="2771369"/>
    <lineage>
        <taxon>Bacteria</taxon>
        <taxon>Bacillati</taxon>
        <taxon>Bacillota</taxon>
        <taxon>Bacilli</taxon>
        <taxon>Bacillales</taxon>
        <taxon>Alicyclobacillaceae</taxon>
        <taxon>Collibacillus</taxon>
    </lineage>
</organism>
<evidence type="ECO:0000256" key="7">
    <source>
        <dbReference type="ARBA" id="ARBA00022840"/>
    </source>
</evidence>
<dbReference type="GO" id="GO:0006269">
    <property type="term" value="P:DNA replication, synthesis of primer"/>
    <property type="evidence" value="ECO:0007669"/>
    <property type="project" value="UniProtKB-UniRule"/>
</dbReference>
<evidence type="ECO:0000256" key="5">
    <source>
        <dbReference type="ARBA" id="ARBA00022801"/>
    </source>
</evidence>
<name>A0AAV4LL16_9BACL</name>
<dbReference type="GO" id="GO:1990077">
    <property type="term" value="C:primosome complex"/>
    <property type="evidence" value="ECO:0007669"/>
    <property type="project" value="UniProtKB-UniRule"/>
</dbReference>
<sequence>MQAANGLPHSKETEEILVGGLLAREQWLEDIVDLLHSSDFYDPLCERIWKAMIRLYNANKRVDMVSVAQLLSPKKTDELIRSKLIPLTTKGIEYLTSWNVREYAQRIRELSERRRLIRAGEEIVRLALEGAYGSSRELFDEAEKRLSEAEPVRTKIGGLVSITELIHPYMDALETLYKKPGTLSGTPTGFPSLDAYMCGLQEQDFIVIGARPSIGKTTFVLNIGYNVAQHENTYFALFSLEMDKDRGLMNRIVASKAQIDLQILRSGDLDDDQWKLIAKTLSELPDRFLIDDTASMTVTYIKREVRRLRRRIGPDARLVVAIDYLQRIRRPRNMSRFDFVTEAAIEMKELARECNCTVVALSQLSRGVEQRQEKKPVLSDLRESGQIEQEADIVAFLHRDDYYDANTEKKGIMEIIFAKNRNAPTGTVELGFIKPYQKFFDPMTLTKG</sequence>
<dbReference type="InterPro" id="IPR007692">
    <property type="entry name" value="DNA_helicase_DnaB"/>
</dbReference>
<dbReference type="InterPro" id="IPR016136">
    <property type="entry name" value="DNA_helicase_N/primase_C"/>
</dbReference>
<comment type="function">
    <text evidence="12">The main replicative DNA helicase, it participates in initiation and elongation during chromosome replication. Travels ahead of the DNA replisome, separating dsDNA into templates for DNA synthesis. A processive ATP-dependent 5'-3' DNA helicase it has DNA-dependent ATPase activity.</text>
</comment>
<dbReference type="PANTHER" id="PTHR30153:SF2">
    <property type="entry name" value="REPLICATIVE DNA HELICASE"/>
    <property type="match status" value="1"/>
</dbReference>
<evidence type="ECO:0000256" key="12">
    <source>
        <dbReference type="RuleBase" id="RU362085"/>
    </source>
</evidence>
<dbReference type="GO" id="GO:0005829">
    <property type="term" value="C:cytosol"/>
    <property type="evidence" value="ECO:0007669"/>
    <property type="project" value="TreeGrafter"/>
</dbReference>
<dbReference type="InterPro" id="IPR036185">
    <property type="entry name" value="DNA_heli_DnaB-like_N_sf"/>
</dbReference>
<dbReference type="AlphaFoldDB" id="A0AAV4LL16"/>
<comment type="catalytic activity">
    <reaction evidence="10 12">
        <text>ATP + H2O = ADP + phosphate + H(+)</text>
        <dbReference type="Rhea" id="RHEA:13065"/>
        <dbReference type="ChEBI" id="CHEBI:15377"/>
        <dbReference type="ChEBI" id="CHEBI:15378"/>
        <dbReference type="ChEBI" id="CHEBI:30616"/>
        <dbReference type="ChEBI" id="CHEBI:43474"/>
        <dbReference type="ChEBI" id="CHEBI:456216"/>
        <dbReference type="EC" id="5.6.2.3"/>
    </reaction>
</comment>
<evidence type="ECO:0000259" key="13">
    <source>
        <dbReference type="PROSITE" id="PS51199"/>
    </source>
</evidence>
<dbReference type="SUPFAM" id="SSF48024">
    <property type="entry name" value="N-terminal domain of DnaB helicase"/>
    <property type="match status" value="1"/>
</dbReference>
<comment type="similarity">
    <text evidence="1 12">Belongs to the helicase family. DnaB subfamily.</text>
</comment>
<comment type="caution">
    <text evidence="14">The sequence shown here is derived from an EMBL/GenBank/DDBJ whole genome shotgun (WGS) entry which is preliminary data.</text>
</comment>
<evidence type="ECO:0000256" key="10">
    <source>
        <dbReference type="ARBA" id="ARBA00048954"/>
    </source>
</evidence>
<dbReference type="NCBIfam" id="TIGR00665">
    <property type="entry name" value="DnaB"/>
    <property type="match status" value="1"/>
</dbReference>
<keyword evidence="8 12" id="KW-0238">DNA-binding</keyword>
<dbReference type="EMBL" id="BOQE01000001">
    <property type="protein sequence ID" value="GIM48436.1"/>
    <property type="molecule type" value="Genomic_DNA"/>
</dbReference>
<dbReference type="SUPFAM" id="SSF52540">
    <property type="entry name" value="P-loop containing nucleoside triphosphate hydrolases"/>
    <property type="match status" value="1"/>
</dbReference>
<protein>
    <recommendedName>
        <fullName evidence="11 12">Replicative DNA helicase</fullName>
        <ecNumber evidence="11 12">5.6.2.3</ecNumber>
    </recommendedName>
</protein>
<evidence type="ECO:0000256" key="1">
    <source>
        <dbReference type="ARBA" id="ARBA00008428"/>
    </source>
</evidence>
<dbReference type="PANTHER" id="PTHR30153">
    <property type="entry name" value="REPLICATIVE DNA HELICASE DNAB"/>
    <property type="match status" value="1"/>
</dbReference>
<keyword evidence="6 12" id="KW-0347">Helicase</keyword>
<dbReference type="Proteomes" id="UP001057291">
    <property type="component" value="Unassembled WGS sequence"/>
</dbReference>
<keyword evidence="5 12" id="KW-0378">Hydrolase</keyword>
<proteinExistence type="inferred from homology"/>
<keyword evidence="15" id="KW-1185">Reference proteome</keyword>
<dbReference type="InterPro" id="IPR007694">
    <property type="entry name" value="DNA_helicase_DnaB-like_C"/>
</dbReference>
<evidence type="ECO:0000256" key="3">
    <source>
        <dbReference type="ARBA" id="ARBA00022705"/>
    </source>
</evidence>
<dbReference type="InterPro" id="IPR027417">
    <property type="entry name" value="P-loop_NTPase"/>
</dbReference>
<evidence type="ECO:0000256" key="11">
    <source>
        <dbReference type="NCBIfam" id="TIGR00665"/>
    </source>
</evidence>
<keyword evidence="4 12" id="KW-0547">Nucleotide-binding</keyword>
<dbReference type="Pfam" id="PF00772">
    <property type="entry name" value="DnaB"/>
    <property type="match status" value="1"/>
</dbReference>
<dbReference type="CDD" id="cd00984">
    <property type="entry name" value="DnaB_C"/>
    <property type="match status" value="1"/>
</dbReference>
<feature type="domain" description="SF4 helicase" evidence="13">
    <location>
        <begin position="179"/>
        <end position="446"/>
    </location>
</feature>
<dbReference type="GO" id="GO:0016787">
    <property type="term" value="F:hydrolase activity"/>
    <property type="evidence" value="ECO:0007669"/>
    <property type="project" value="UniProtKB-KW"/>
</dbReference>
<dbReference type="Gene3D" id="1.10.860.10">
    <property type="entry name" value="DNAb Helicase, Chain A"/>
    <property type="match status" value="1"/>
</dbReference>
<keyword evidence="3 12" id="KW-0235">DNA replication</keyword>
<dbReference type="EC" id="5.6.2.3" evidence="11 12"/>
<dbReference type="Gene3D" id="3.40.50.300">
    <property type="entry name" value="P-loop containing nucleotide triphosphate hydrolases"/>
    <property type="match status" value="1"/>
</dbReference>
<evidence type="ECO:0000256" key="6">
    <source>
        <dbReference type="ARBA" id="ARBA00022806"/>
    </source>
</evidence>